<dbReference type="AlphaFoldDB" id="K4ALW7"/>
<sequence>MVIEEGRVLKDLPALKRWLQAFAVMWKRPYKVLHSYAQCRYTVVYDKKRCPWRVCARKQNIIGKWKITKVVGAHNCANHELTVKHRQLTSTLIAKRMMGILKEQPNMKVRTIIRTIAEIYGGYVTTYGKAWRAKQRAWQMIYGDWESGYEQLPEKQIFGCAFWCFPQCVEAFRHCRPVFSVDGMFFIGKYRGTLLAISCDANNMLVPLAFALVERENNDSWEWFLRLVRIHVVEPSREVGVVSDRHQGILNAVQEQIEGYPPLHHRWCTRHLAENLLWKDGVKDNFELFQVAARQLEDYYFQRKLEQVRSATNAEDLDKWTRSHDTSGWRYEFQCSNMAKSFNKLLLGICGMPMNAIAQFTFYRLVAWFNERHAKAEALQSAGERWAEKPKRHLSIANERAATHEVQCFDLTIGTYQVEHRDGTTSNGEIQESRIHVPRQYHFVCSHVVVAARHRNFDIESMIPHEFSVETLVRTWSPRFVPFRDPREWPSYDGPKYIVDPAYHWNKCGSRKRTRHKMTMDQKMLGLSIRGNSVIGPCVSKGWRARVAAFLGREVEDQGARTSGVLISWLWEHFGHCPQHADAETVGHYCKAWIMYLFVCVGQYSWGSAMLCFLYRQLCKACHRTSASASVGGCVYLLQLWMWARLPVGRPEAMGRRLWFLGQTPRRQPMWAYLWDQVKVGHTRLERAYLDYINELDMLTAYSLNWQPYEGEGALPFAVSVMCVSDDDLYRMKCPLVCFYAVEFHMPDRVARQFGIRQIWPTPAISTRVELHK</sequence>
<dbReference type="Pfam" id="PF10536">
    <property type="entry name" value="PMD"/>
    <property type="match status" value="1"/>
</dbReference>
<dbReference type="InterPro" id="IPR018289">
    <property type="entry name" value="MULE_transposase_dom"/>
</dbReference>
<evidence type="ECO:0000256" key="1">
    <source>
        <dbReference type="SAM" id="Phobius"/>
    </source>
</evidence>
<keyword evidence="5" id="KW-1185">Reference proteome</keyword>
<dbReference type="HOGENOM" id="CLU_011823_0_0_1"/>
<dbReference type="InterPro" id="IPR019557">
    <property type="entry name" value="AminoTfrase-like_pln_mobile"/>
</dbReference>
<accession>K4ALW7</accession>
<dbReference type="PANTHER" id="PTHR31973">
    <property type="entry name" value="POLYPROTEIN, PUTATIVE-RELATED"/>
    <property type="match status" value="1"/>
</dbReference>
<feature type="transmembrane region" description="Helical" evidence="1">
    <location>
        <begin position="593"/>
        <end position="615"/>
    </location>
</feature>
<dbReference type="eggNOG" id="ENOG502QSE3">
    <property type="taxonomic scope" value="Eukaryota"/>
</dbReference>
<dbReference type="EMBL" id="AGNK02005653">
    <property type="status" value="NOT_ANNOTATED_CDS"/>
    <property type="molecule type" value="Genomic_DNA"/>
</dbReference>
<organism evidence="4 5">
    <name type="scientific">Setaria italica</name>
    <name type="common">Foxtail millet</name>
    <name type="synonym">Panicum italicum</name>
    <dbReference type="NCBI Taxonomy" id="4555"/>
    <lineage>
        <taxon>Eukaryota</taxon>
        <taxon>Viridiplantae</taxon>
        <taxon>Streptophyta</taxon>
        <taxon>Embryophyta</taxon>
        <taxon>Tracheophyta</taxon>
        <taxon>Spermatophyta</taxon>
        <taxon>Magnoliopsida</taxon>
        <taxon>Liliopsida</taxon>
        <taxon>Poales</taxon>
        <taxon>Poaceae</taxon>
        <taxon>PACMAD clade</taxon>
        <taxon>Panicoideae</taxon>
        <taxon>Panicodae</taxon>
        <taxon>Paniceae</taxon>
        <taxon>Cenchrinae</taxon>
        <taxon>Setaria</taxon>
    </lineage>
</organism>
<keyword evidence="1" id="KW-1133">Transmembrane helix</keyword>
<evidence type="ECO:0000259" key="2">
    <source>
        <dbReference type="Pfam" id="PF10536"/>
    </source>
</evidence>
<reference evidence="5" key="1">
    <citation type="journal article" date="2012" name="Nat. Biotechnol.">
        <title>Reference genome sequence of the model plant Setaria.</title>
        <authorList>
            <person name="Bennetzen J.L."/>
            <person name="Schmutz J."/>
            <person name="Wang H."/>
            <person name="Percifield R."/>
            <person name="Hawkins J."/>
            <person name="Pontaroli A.C."/>
            <person name="Estep M."/>
            <person name="Feng L."/>
            <person name="Vaughn J.N."/>
            <person name="Grimwood J."/>
            <person name="Jenkins J."/>
            <person name="Barry K."/>
            <person name="Lindquist E."/>
            <person name="Hellsten U."/>
            <person name="Deshpande S."/>
            <person name="Wang X."/>
            <person name="Wu X."/>
            <person name="Mitros T."/>
            <person name="Triplett J."/>
            <person name="Yang X."/>
            <person name="Ye C.Y."/>
            <person name="Mauro-Herrera M."/>
            <person name="Wang L."/>
            <person name="Li P."/>
            <person name="Sharma M."/>
            <person name="Sharma R."/>
            <person name="Ronald P.C."/>
            <person name="Panaud O."/>
            <person name="Kellogg E.A."/>
            <person name="Brutnell T.P."/>
            <person name="Doust A.N."/>
            <person name="Tuskan G.A."/>
            <person name="Rokhsar D."/>
            <person name="Devos K.M."/>
        </authorList>
    </citation>
    <scope>NUCLEOTIDE SEQUENCE [LARGE SCALE GENOMIC DNA]</scope>
    <source>
        <strain evidence="5">cv. Yugu1</strain>
    </source>
</reference>
<dbReference type="Gramene" id="KQK89286">
    <property type="protein sequence ID" value="KQK89286"/>
    <property type="gene ID" value="SETIT_039902mg"/>
</dbReference>
<dbReference type="InParanoid" id="K4ALW7"/>
<reference evidence="4" key="2">
    <citation type="submission" date="2018-08" db="UniProtKB">
        <authorList>
            <consortium name="EnsemblPlants"/>
        </authorList>
    </citation>
    <scope>IDENTIFICATION</scope>
    <source>
        <strain evidence="4">Yugu1</strain>
    </source>
</reference>
<proteinExistence type="predicted"/>
<dbReference type="PANTHER" id="PTHR31973:SF184">
    <property type="entry name" value="OS02G0685500 PROTEIN"/>
    <property type="match status" value="1"/>
</dbReference>
<feature type="domain" description="Aminotransferase-like plant mobile" evidence="2">
    <location>
        <begin position="594"/>
        <end position="764"/>
    </location>
</feature>
<keyword evidence="1" id="KW-0472">Membrane</keyword>
<name>K4ALW7_SETIT</name>
<keyword evidence="1" id="KW-0812">Transmembrane</keyword>
<evidence type="ECO:0000313" key="5">
    <source>
        <dbReference type="Proteomes" id="UP000004995"/>
    </source>
</evidence>
<feature type="domain" description="MULE transposase" evidence="3">
    <location>
        <begin position="178"/>
        <end position="275"/>
    </location>
</feature>
<dbReference type="Pfam" id="PF10551">
    <property type="entry name" value="MULE"/>
    <property type="match status" value="1"/>
</dbReference>
<evidence type="ECO:0000313" key="4">
    <source>
        <dbReference type="EnsemblPlants" id="KQK89286"/>
    </source>
</evidence>
<dbReference type="Proteomes" id="UP000004995">
    <property type="component" value="Unassembled WGS sequence"/>
</dbReference>
<evidence type="ECO:0000259" key="3">
    <source>
        <dbReference type="Pfam" id="PF10551"/>
    </source>
</evidence>
<protein>
    <submittedName>
        <fullName evidence="4">Uncharacterized protein</fullName>
    </submittedName>
</protein>
<dbReference type="EnsemblPlants" id="KQK89286">
    <property type="protein sequence ID" value="KQK89286"/>
    <property type="gene ID" value="SETIT_039902mg"/>
</dbReference>